<organism evidence="2 4">
    <name type="scientific">Aneurinibacillus migulanus</name>
    <name type="common">Bacillus migulanus</name>
    <dbReference type="NCBI Taxonomy" id="47500"/>
    <lineage>
        <taxon>Bacteria</taxon>
        <taxon>Bacillati</taxon>
        <taxon>Bacillota</taxon>
        <taxon>Bacilli</taxon>
        <taxon>Bacillales</taxon>
        <taxon>Paenibacillaceae</taxon>
        <taxon>Aneurinibacillus group</taxon>
        <taxon>Aneurinibacillus</taxon>
    </lineage>
</organism>
<dbReference type="EMBL" id="LGUG01000004">
    <property type="protein sequence ID" value="KON95711.1"/>
    <property type="molecule type" value="Genomic_DNA"/>
</dbReference>
<feature type="domain" description="PPM-type phosphatase" evidence="1">
    <location>
        <begin position="1"/>
        <end position="241"/>
    </location>
</feature>
<dbReference type="InterPro" id="IPR001932">
    <property type="entry name" value="PPM-type_phosphatase-like_dom"/>
</dbReference>
<dbReference type="AlphaFoldDB" id="A0A0D1X7A6"/>
<proteinExistence type="predicted"/>
<dbReference type="PANTHER" id="PTHR13832:SF860">
    <property type="entry name" value="PROTEIN PHOSPHATASE PHPP"/>
    <property type="match status" value="1"/>
</dbReference>
<dbReference type="PANTHER" id="PTHR13832">
    <property type="entry name" value="PROTEIN PHOSPHATASE 2C"/>
    <property type="match status" value="1"/>
</dbReference>
<reference evidence="2 4" key="1">
    <citation type="submission" date="2015-07" db="EMBL/GenBank/DDBJ databases">
        <title>Fjat-14205 dsm 2895.</title>
        <authorList>
            <person name="Liu B."/>
            <person name="Wang J."/>
            <person name="Zhu Y."/>
            <person name="Liu G."/>
            <person name="Chen Q."/>
            <person name="Chen Z."/>
            <person name="Lan J."/>
            <person name="Che J."/>
            <person name="Ge C."/>
            <person name="Shi H."/>
            <person name="Pan Z."/>
            <person name="Liu X."/>
        </authorList>
    </citation>
    <scope>NUCLEOTIDE SEQUENCE [LARGE SCALE GENOMIC DNA]</scope>
    <source>
        <strain evidence="2 4">DSM 2895</strain>
    </source>
</reference>
<dbReference type="SMART" id="SM00331">
    <property type="entry name" value="PP2C_SIG"/>
    <property type="match status" value="1"/>
</dbReference>
<dbReference type="EMBL" id="FNED01000003">
    <property type="protein sequence ID" value="SDI35131.1"/>
    <property type="molecule type" value="Genomic_DNA"/>
</dbReference>
<dbReference type="Gene3D" id="3.60.40.10">
    <property type="entry name" value="PPM-type phosphatase domain"/>
    <property type="match status" value="1"/>
</dbReference>
<dbReference type="PATRIC" id="fig|47500.12.peg.4996"/>
<gene>
    <name evidence="2" type="ORF">AF333_09715</name>
    <name evidence="3" type="ORF">SAMN04487909_103172</name>
</gene>
<dbReference type="NCBIfam" id="NF033484">
    <property type="entry name" value="Stp1_PP2C_phos"/>
    <property type="match status" value="1"/>
</dbReference>
<keyword evidence="4" id="KW-1185">Reference proteome</keyword>
<dbReference type="OrthoDB" id="9801841at2"/>
<protein>
    <submittedName>
        <fullName evidence="2 3">Protein phosphatase</fullName>
    </submittedName>
</protein>
<dbReference type="RefSeq" id="WP_043066033.1">
    <property type="nucleotide sequence ID" value="NZ_BJOA01000031.1"/>
</dbReference>
<dbReference type="InterPro" id="IPR015655">
    <property type="entry name" value="PP2C"/>
</dbReference>
<dbReference type="Pfam" id="PF13672">
    <property type="entry name" value="PP2C_2"/>
    <property type="match status" value="1"/>
</dbReference>
<name>A0A0D1X7A6_ANEMI</name>
<evidence type="ECO:0000259" key="1">
    <source>
        <dbReference type="PROSITE" id="PS51746"/>
    </source>
</evidence>
<evidence type="ECO:0000313" key="3">
    <source>
        <dbReference type="EMBL" id="SDI35131.1"/>
    </source>
</evidence>
<accession>A0A0D1X7A6</accession>
<evidence type="ECO:0000313" key="5">
    <source>
        <dbReference type="Proteomes" id="UP000182836"/>
    </source>
</evidence>
<evidence type="ECO:0000313" key="2">
    <source>
        <dbReference type="EMBL" id="KON95711.1"/>
    </source>
</evidence>
<dbReference type="Proteomes" id="UP000037269">
    <property type="component" value="Unassembled WGS sequence"/>
</dbReference>
<dbReference type="CDD" id="cd00143">
    <property type="entry name" value="PP2Cc"/>
    <property type="match status" value="1"/>
</dbReference>
<dbReference type="GeneID" id="42305477"/>
<dbReference type="PROSITE" id="PS51746">
    <property type="entry name" value="PPM_2"/>
    <property type="match status" value="1"/>
</dbReference>
<dbReference type="SMART" id="SM00332">
    <property type="entry name" value="PP2Cc"/>
    <property type="match status" value="1"/>
</dbReference>
<dbReference type="GO" id="GO:0004722">
    <property type="term" value="F:protein serine/threonine phosphatase activity"/>
    <property type="evidence" value="ECO:0007669"/>
    <property type="project" value="InterPro"/>
</dbReference>
<sequence>MESAIQTHIGCVRQTNEDSGRIQRYDNGWILAIVADGMGGHQAGDVASQMAVDIICDSLKEVEKDITPNGLQQRLSDAIQRANERILAYAQEHEECRGMGTTVVIALMNEHLGVLAHIGDSRIYRYNQSGLQQITNDHTLVNELLRSHQITQDEAANHPRRNILTRALGTDRKVKADFSVMHWDTDDILLLCSDGLSGKISSDAMTAVLADGSLEEMADELIAKALHAGGEDNITVILLRNQSEVRV</sequence>
<dbReference type="InterPro" id="IPR036457">
    <property type="entry name" value="PPM-type-like_dom_sf"/>
</dbReference>
<evidence type="ECO:0000313" key="4">
    <source>
        <dbReference type="Proteomes" id="UP000037269"/>
    </source>
</evidence>
<dbReference type="STRING" id="47500.AF333_09715"/>
<dbReference type="Proteomes" id="UP000182836">
    <property type="component" value="Unassembled WGS sequence"/>
</dbReference>
<reference evidence="3 5" key="2">
    <citation type="submission" date="2016-10" db="EMBL/GenBank/DDBJ databases">
        <authorList>
            <person name="de Groot N.N."/>
        </authorList>
    </citation>
    <scope>NUCLEOTIDE SEQUENCE [LARGE SCALE GENOMIC DNA]</scope>
    <source>
        <strain evidence="3 5">DSM 2895</strain>
    </source>
</reference>
<dbReference type="SUPFAM" id="SSF81606">
    <property type="entry name" value="PP2C-like"/>
    <property type="match status" value="1"/>
</dbReference>